<dbReference type="SMART" id="SM00176">
    <property type="entry name" value="RAN"/>
    <property type="match status" value="1"/>
</dbReference>
<evidence type="ECO:0000256" key="2">
    <source>
        <dbReference type="ARBA" id="ARBA00006270"/>
    </source>
</evidence>
<name>A0A0V0QWK5_PSEPJ</name>
<dbReference type="PROSITE" id="PS51421">
    <property type="entry name" value="RAS"/>
    <property type="match status" value="1"/>
</dbReference>
<dbReference type="AlphaFoldDB" id="A0A0V0QWK5"/>
<dbReference type="GO" id="GO:0016020">
    <property type="term" value="C:membrane"/>
    <property type="evidence" value="ECO:0007669"/>
    <property type="project" value="UniProtKB-SubCell"/>
</dbReference>
<comment type="subcellular location">
    <subcellularLocation>
        <location evidence="1">Membrane</location>
        <topology evidence="1">Lipid-anchor</topology>
    </subcellularLocation>
</comment>
<dbReference type="Proteomes" id="UP000054937">
    <property type="component" value="Unassembled WGS sequence"/>
</dbReference>
<dbReference type="OMA" id="MICYDIT"/>
<gene>
    <name evidence="8" type="ORF">PPERSA_11432</name>
</gene>
<evidence type="ECO:0000256" key="3">
    <source>
        <dbReference type="ARBA" id="ARBA00022741"/>
    </source>
</evidence>
<sequence length="214" mass="24616">MDTEQDTQISESYDYKFKTILVGDSGVGKTNILGKFTRNEFYLQSKTTIGVEMASRILVGEDNKVIKADVWDTAGQEKFLSVTQAYFRNAVGALLVYDITKKQTFNDLDKWIKSIRDYSGPQCQIVLVGNKCDMENLRQVEVDEAQQFAEQNNFSFIETSAYDGTNIEEVFEIIFQEIQDYFMQEGMAVIQNHIEKPHLIEYKKKLSQQKGCCF</sequence>
<evidence type="ECO:0000256" key="7">
    <source>
        <dbReference type="ARBA" id="ARBA00023289"/>
    </source>
</evidence>
<dbReference type="OrthoDB" id="9989112at2759"/>
<evidence type="ECO:0000256" key="5">
    <source>
        <dbReference type="ARBA" id="ARBA00023136"/>
    </source>
</evidence>
<keyword evidence="6" id="KW-0449">Lipoprotein</keyword>
<evidence type="ECO:0000313" key="8">
    <source>
        <dbReference type="EMBL" id="KRX06787.1"/>
    </source>
</evidence>
<dbReference type="PANTHER" id="PTHR47979">
    <property type="entry name" value="DRAB11-RELATED"/>
    <property type="match status" value="1"/>
</dbReference>
<dbReference type="Gene3D" id="3.40.50.300">
    <property type="entry name" value="P-loop containing nucleotide triphosphate hydrolases"/>
    <property type="match status" value="1"/>
</dbReference>
<protein>
    <submittedName>
        <fullName evidence="8">p-loop containing nucleoside triphosphate hydrolase</fullName>
    </submittedName>
</protein>
<dbReference type="InterPro" id="IPR050209">
    <property type="entry name" value="Rab_GTPases_membrane_traffic"/>
</dbReference>
<evidence type="ECO:0000256" key="4">
    <source>
        <dbReference type="ARBA" id="ARBA00023134"/>
    </source>
</evidence>
<dbReference type="InterPro" id="IPR001806">
    <property type="entry name" value="Small_GTPase"/>
</dbReference>
<accession>A0A0V0QWK5</accession>
<dbReference type="InterPro" id="IPR005225">
    <property type="entry name" value="Small_GTP-bd"/>
</dbReference>
<keyword evidence="7" id="KW-0636">Prenylation</keyword>
<dbReference type="SMART" id="SM00173">
    <property type="entry name" value="RAS"/>
    <property type="match status" value="1"/>
</dbReference>
<proteinExistence type="inferred from homology"/>
<dbReference type="PROSITE" id="PS51419">
    <property type="entry name" value="RAB"/>
    <property type="match status" value="1"/>
</dbReference>
<evidence type="ECO:0000256" key="1">
    <source>
        <dbReference type="ARBA" id="ARBA00004635"/>
    </source>
</evidence>
<dbReference type="SUPFAM" id="SSF52540">
    <property type="entry name" value="P-loop containing nucleoside triphosphate hydrolases"/>
    <property type="match status" value="1"/>
</dbReference>
<dbReference type="InParanoid" id="A0A0V0QWK5"/>
<keyword evidence="3" id="KW-0547">Nucleotide-binding</keyword>
<dbReference type="PROSITE" id="PS51420">
    <property type="entry name" value="RHO"/>
    <property type="match status" value="1"/>
</dbReference>
<dbReference type="SMART" id="SM00174">
    <property type="entry name" value="RHO"/>
    <property type="match status" value="1"/>
</dbReference>
<keyword evidence="8" id="KW-0378">Hydrolase</keyword>
<comment type="caution">
    <text evidence="8">The sequence shown here is derived from an EMBL/GenBank/DDBJ whole genome shotgun (WGS) entry which is preliminary data.</text>
</comment>
<evidence type="ECO:0000313" key="9">
    <source>
        <dbReference type="Proteomes" id="UP000054937"/>
    </source>
</evidence>
<dbReference type="EMBL" id="LDAU01000091">
    <property type="protein sequence ID" value="KRX06787.1"/>
    <property type="molecule type" value="Genomic_DNA"/>
</dbReference>
<dbReference type="NCBIfam" id="TIGR00231">
    <property type="entry name" value="small_GTP"/>
    <property type="match status" value="1"/>
</dbReference>
<dbReference type="GO" id="GO:0005525">
    <property type="term" value="F:GTP binding"/>
    <property type="evidence" value="ECO:0007669"/>
    <property type="project" value="UniProtKB-KW"/>
</dbReference>
<keyword evidence="4" id="KW-0342">GTP-binding</keyword>
<keyword evidence="9" id="KW-1185">Reference proteome</keyword>
<evidence type="ECO:0000256" key="6">
    <source>
        <dbReference type="ARBA" id="ARBA00023288"/>
    </source>
</evidence>
<reference evidence="8 9" key="1">
    <citation type="journal article" date="2015" name="Sci. Rep.">
        <title>Genome of the facultative scuticociliatosis pathogen Pseudocohnilembus persalinus provides insight into its virulence through horizontal gene transfer.</title>
        <authorList>
            <person name="Xiong J."/>
            <person name="Wang G."/>
            <person name="Cheng J."/>
            <person name="Tian M."/>
            <person name="Pan X."/>
            <person name="Warren A."/>
            <person name="Jiang C."/>
            <person name="Yuan D."/>
            <person name="Miao W."/>
        </authorList>
    </citation>
    <scope>NUCLEOTIDE SEQUENCE [LARGE SCALE GENOMIC DNA]</scope>
    <source>
        <strain evidence="8">36N120E</strain>
    </source>
</reference>
<dbReference type="SMART" id="SM00175">
    <property type="entry name" value="RAB"/>
    <property type="match status" value="1"/>
</dbReference>
<organism evidence="8 9">
    <name type="scientific">Pseudocohnilembus persalinus</name>
    <name type="common">Ciliate</name>
    <dbReference type="NCBI Taxonomy" id="266149"/>
    <lineage>
        <taxon>Eukaryota</taxon>
        <taxon>Sar</taxon>
        <taxon>Alveolata</taxon>
        <taxon>Ciliophora</taxon>
        <taxon>Intramacronucleata</taxon>
        <taxon>Oligohymenophorea</taxon>
        <taxon>Scuticociliatia</taxon>
        <taxon>Philasterida</taxon>
        <taxon>Pseudocohnilembidae</taxon>
        <taxon>Pseudocohnilembus</taxon>
    </lineage>
</organism>
<dbReference type="FunFam" id="3.40.50.300:FF:000274">
    <property type="entry name" value="ras-related protein RABA5a"/>
    <property type="match status" value="1"/>
</dbReference>
<keyword evidence="5" id="KW-0472">Membrane</keyword>
<dbReference type="InterPro" id="IPR027417">
    <property type="entry name" value="P-loop_NTPase"/>
</dbReference>
<comment type="similarity">
    <text evidence="2">Belongs to the small GTPase superfamily. Rab family.</text>
</comment>
<dbReference type="PRINTS" id="PR00449">
    <property type="entry name" value="RASTRNSFRMNG"/>
</dbReference>
<dbReference type="GO" id="GO:0003924">
    <property type="term" value="F:GTPase activity"/>
    <property type="evidence" value="ECO:0007669"/>
    <property type="project" value="InterPro"/>
</dbReference>
<dbReference type="Pfam" id="PF00071">
    <property type="entry name" value="Ras"/>
    <property type="match status" value="1"/>
</dbReference>